<dbReference type="Proteomes" id="UP001241377">
    <property type="component" value="Unassembled WGS sequence"/>
</dbReference>
<evidence type="ECO:0000313" key="1">
    <source>
        <dbReference type="EMBL" id="KAJ9102750.1"/>
    </source>
</evidence>
<accession>A0ACC2VV91</accession>
<gene>
    <name evidence="1" type="ORF">QFC19_004668</name>
</gene>
<proteinExistence type="predicted"/>
<dbReference type="EMBL" id="JASBWR010000050">
    <property type="protein sequence ID" value="KAJ9102750.1"/>
    <property type="molecule type" value="Genomic_DNA"/>
</dbReference>
<name>A0ACC2VV91_9TREE</name>
<protein>
    <submittedName>
        <fullName evidence="1">Uncharacterized protein</fullName>
    </submittedName>
</protein>
<organism evidence="1 2">
    <name type="scientific">Naganishia cerealis</name>
    <dbReference type="NCBI Taxonomy" id="610337"/>
    <lineage>
        <taxon>Eukaryota</taxon>
        <taxon>Fungi</taxon>
        <taxon>Dikarya</taxon>
        <taxon>Basidiomycota</taxon>
        <taxon>Agaricomycotina</taxon>
        <taxon>Tremellomycetes</taxon>
        <taxon>Filobasidiales</taxon>
        <taxon>Filobasidiaceae</taxon>
        <taxon>Naganishia</taxon>
    </lineage>
</organism>
<keyword evidence="2" id="KW-1185">Reference proteome</keyword>
<sequence length="1167" mass="131680">MAFDNSMVLIDPDSPAKSAEEPSSQLDSSPIKRSSHREIANVSKKYPSNSSHKKKTVAFSDDLLVSDLPSSPPRASIPKKSILKPQPESVLNSPSPRSEKLKSDPFSPHSVEFWHSGSIVQVAPLSTKLSQLVDGCMHVLQNESFDRKFEVYATLNNICKTNPPLTVVKLFTNKQEQKRGGVNSPRNKTQSSQSYVETIARIAKRDILAIESNLFGDSSYQNDDPFSTRVANQALKLANFILITPELNMLLSVELAQFYYSHAASMIAKPDISKSLIMPYILILKECRFNAHRKRMVFDNDFPDLILQGLLKMKNFKSSSLVVERMVALKNLLVNFPHTFSMPGNITPWLESLLLTMCDVTSPVYAKYASIGALTMLEAARSFLTYKNVVPSIRKLLDSKVPLTATTFASNYLEFDKEILMIDHVVMSLQKLLDMSEVRLAMDFWTSLILLTCNNDRSYEKSSYFTKLIKVHEYCLEYDDTSIREIALSSWNAVTYSLCQEAFKPIKGPKSPTKEKYDPIANSTKMAILLRPLTNLNVADDKIAFNALHNIYMGIIYTLGNPIEPLPIHFAQEFWKQIIHDVCIPLYYGKDSTQGRQQYGIKLIKRLLNLNAAGVPKSLDDMRCLSTEPVFFTEIRPLCRQTIHGSADIILPTLRAISETAPMQALEALGTVLDSIKPILRKEVRISNATMGYLSSILNTASHFVHQDPLYFFTTKLIRVLILNFDIKLLKSIKKDDGTVNVFHHIISTCEGLLPEEDVVALVDYITQLAGEDAVEINEERPDESLEVLNKKLSEITLFSEMLKNRHDDCDELVQKVIANLTSITEESREQALEASNIGSWTIAAFKAYLKAVQKSEHDHLRKSIPNLICNKLSDNNTFLELTQFLVQEKFVKEVFEIREEFLTKSSFLKGFLLFDFKQKVKGLLSHISDSEDIQMLDEMLVTCYNHKHDIKPYIKNRWTMLPKLKETWLQDHDELYRETPSSSNTPVKEELAKSSPLSSISARGSKKSKSPMGQIKITRSRYTDSYVSAATSPLPQASASPLRQVSALPQASASLPPQATLIPSPCYTTISEISPIPTPTRTLKRESPEHGSEKNDRKRIRTPVPEPAAKNESPSQPTTIHTKLAELETKLIEFSSMPIGDLEDTSRFQLESKLIDLMYKLRQPRC</sequence>
<reference evidence="1" key="1">
    <citation type="submission" date="2023-04" db="EMBL/GenBank/DDBJ databases">
        <title>Draft Genome sequencing of Naganishia species isolated from polar environments using Oxford Nanopore Technology.</title>
        <authorList>
            <person name="Leo P."/>
            <person name="Venkateswaran K."/>
        </authorList>
    </citation>
    <scope>NUCLEOTIDE SEQUENCE</scope>
    <source>
        <strain evidence="1">MNA-CCFEE 5261</strain>
    </source>
</reference>
<evidence type="ECO:0000313" key="2">
    <source>
        <dbReference type="Proteomes" id="UP001241377"/>
    </source>
</evidence>
<comment type="caution">
    <text evidence="1">The sequence shown here is derived from an EMBL/GenBank/DDBJ whole genome shotgun (WGS) entry which is preliminary data.</text>
</comment>